<accession>A0A8X6NC45</accession>
<organism evidence="1 2">
    <name type="scientific">Nephila pilipes</name>
    <name type="common">Giant wood spider</name>
    <name type="synonym">Nephila maculata</name>
    <dbReference type="NCBI Taxonomy" id="299642"/>
    <lineage>
        <taxon>Eukaryota</taxon>
        <taxon>Metazoa</taxon>
        <taxon>Ecdysozoa</taxon>
        <taxon>Arthropoda</taxon>
        <taxon>Chelicerata</taxon>
        <taxon>Arachnida</taxon>
        <taxon>Araneae</taxon>
        <taxon>Araneomorphae</taxon>
        <taxon>Entelegynae</taxon>
        <taxon>Araneoidea</taxon>
        <taxon>Nephilidae</taxon>
        <taxon>Nephila</taxon>
    </lineage>
</organism>
<dbReference type="Proteomes" id="UP000887013">
    <property type="component" value="Unassembled WGS sequence"/>
</dbReference>
<keyword evidence="2" id="KW-1185">Reference proteome</keyword>
<dbReference type="AlphaFoldDB" id="A0A8X6NC45"/>
<evidence type="ECO:0000313" key="1">
    <source>
        <dbReference type="EMBL" id="GFT07046.1"/>
    </source>
</evidence>
<proteinExistence type="predicted"/>
<protein>
    <submittedName>
        <fullName evidence="1">Uncharacterized protein</fullName>
    </submittedName>
</protein>
<comment type="caution">
    <text evidence="1">The sequence shown here is derived from an EMBL/GenBank/DDBJ whole genome shotgun (WGS) entry which is preliminary data.</text>
</comment>
<name>A0A8X6NC45_NEPPI</name>
<sequence length="165" mass="18450">MNGVGIYCEHFSHYLSLGTAEFVLDGEVEAIKMALIPLRARPLSDHPLRFTSCDSDSMSVMHCSSLMGKVREKYERIALQWIPSNCGIPGNGKADGCFVDQAPYNLVSYKSASSMINRTLKTMRMSSLKEKPGRNVDHSDCRRRIAIAAFRLATGHDCLHAHLYR</sequence>
<dbReference type="OrthoDB" id="6145106at2759"/>
<gene>
    <name evidence="1" type="ORF">NPIL_520281</name>
</gene>
<dbReference type="EMBL" id="BMAW01056694">
    <property type="protein sequence ID" value="GFT07046.1"/>
    <property type="molecule type" value="Genomic_DNA"/>
</dbReference>
<reference evidence="1" key="1">
    <citation type="submission" date="2020-08" db="EMBL/GenBank/DDBJ databases">
        <title>Multicomponent nature underlies the extraordinary mechanical properties of spider dragline silk.</title>
        <authorList>
            <person name="Kono N."/>
            <person name="Nakamura H."/>
            <person name="Mori M."/>
            <person name="Yoshida Y."/>
            <person name="Ohtoshi R."/>
            <person name="Malay A.D."/>
            <person name="Moran D.A.P."/>
            <person name="Tomita M."/>
            <person name="Numata K."/>
            <person name="Arakawa K."/>
        </authorList>
    </citation>
    <scope>NUCLEOTIDE SEQUENCE</scope>
</reference>
<evidence type="ECO:0000313" key="2">
    <source>
        <dbReference type="Proteomes" id="UP000887013"/>
    </source>
</evidence>